<reference evidence="3" key="1">
    <citation type="submission" date="2020-06" db="EMBL/GenBank/DDBJ databases">
        <title>A chromosome-scale genome assembly of Talaromyces rugulosus W13939.</title>
        <authorList>
            <person name="Wang B."/>
            <person name="Guo L."/>
            <person name="Ye K."/>
            <person name="Wang L."/>
        </authorList>
    </citation>
    <scope>NUCLEOTIDE SEQUENCE [LARGE SCALE GENOMIC DNA]</scope>
    <source>
        <strain evidence="3">W13939</strain>
    </source>
</reference>
<organism evidence="2 3">
    <name type="scientific">Talaromyces rugulosus</name>
    <name type="common">Penicillium rugulosum</name>
    <dbReference type="NCBI Taxonomy" id="121627"/>
    <lineage>
        <taxon>Eukaryota</taxon>
        <taxon>Fungi</taxon>
        <taxon>Dikarya</taxon>
        <taxon>Ascomycota</taxon>
        <taxon>Pezizomycotina</taxon>
        <taxon>Eurotiomycetes</taxon>
        <taxon>Eurotiomycetidae</taxon>
        <taxon>Eurotiales</taxon>
        <taxon>Trichocomaceae</taxon>
        <taxon>Talaromyces</taxon>
        <taxon>Talaromyces sect. Islandici</taxon>
    </lineage>
</organism>
<evidence type="ECO:0000256" key="1">
    <source>
        <dbReference type="SAM" id="MobiDB-lite"/>
    </source>
</evidence>
<dbReference type="AlphaFoldDB" id="A0A7H8R9K9"/>
<gene>
    <name evidence="2" type="ORF">TRUGW13939_08551</name>
</gene>
<evidence type="ECO:0000313" key="3">
    <source>
        <dbReference type="Proteomes" id="UP000509510"/>
    </source>
</evidence>
<keyword evidence="3" id="KW-1185">Reference proteome</keyword>
<evidence type="ECO:0000313" key="2">
    <source>
        <dbReference type="EMBL" id="QKX61403.1"/>
    </source>
</evidence>
<proteinExistence type="predicted"/>
<dbReference type="EMBL" id="CP055901">
    <property type="protein sequence ID" value="QKX61403.1"/>
    <property type="molecule type" value="Genomic_DNA"/>
</dbReference>
<accession>A0A7H8R9K9</accession>
<feature type="region of interest" description="Disordered" evidence="1">
    <location>
        <begin position="1"/>
        <end position="28"/>
    </location>
</feature>
<sequence>MPAMPLQPFTGSRPNMPKPARQVTNMQC</sequence>
<protein>
    <submittedName>
        <fullName evidence="2">Uncharacterized protein</fullName>
    </submittedName>
</protein>
<name>A0A7H8R9K9_TALRU</name>
<dbReference type="Proteomes" id="UP000509510">
    <property type="component" value="Chromosome IV"/>
</dbReference>